<sequence>MARALRNTTICFLISFTYIACSDSSFNETESDKSSETKQSTDSTVEDELFTINEPISVGGAFLTCTYQPDQAQEQVNKTAECQLAGIEESKVETFEAKFFKLDIEGASYPLEILENDGRSLRWIVQETPATLQFPSFQLRLSINGSEEFNFEAKAPESLELAVNLAYWLAGEPNDFETPGVPGNEDCVEMRAKPLRDAHIASSGIDNGPLAALNDVPCVNFLNSPFLCRKVNAATQGPLFLISDFTGEFNSYASACPDSYFFGLPHGEDETLQVINLLDNQEGVDRIWVNLNDQVEENSFQVIMNQSAEQ</sequence>
<proteinExistence type="predicted"/>
<protein>
    <submittedName>
        <fullName evidence="2">Uncharacterized protein</fullName>
    </submittedName>
</protein>
<name>A0A1Y6BEH5_9BACT</name>
<keyword evidence="3" id="KW-1185">Reference proteome</keyword>
<feature type="region of interest" description="Disordered" evidence="1">
    <location>
        <begin position="26"/>
        <end position="46"/>
    </location>
</feature>
<dbReference type="Proteomes" id="UP000192907">
    <property type="component" value="Unassembled WGS sequence"/>
</dbReference>
<evidence type="ECO:0000256" key="1">
    <source>
        <dbReference type="SAM" id="MobiDB-lite"/>
    </source>
</evidence>
<accession>A0A1Y6BEH5</accession>
<reference evidence="3" key="1">
    <citation type="submission" date="2017-04" db="EMBL/GenBank/DDBJ databases">
        <authorList>
            <person name="Varghese N."/>
            <person name="Submissions S."/>
        </authorList>
    </citation>
    <scope>NUCLEOTIDE SEQUENCE [LARGE SCALE GENOMIC DNA]</scope>
    <source>
        <strain evidence="3">RKEM611</strain>
    </source>
</reference>
<dbReference type="RefSeq" id="WP_132316853.1">
    <property type="nucleotide sequence ID" value="NZ_FWZT01000004.1"/>
</dbReference>
<organism evidence="2 3">
    <name type="scientific">Pseudobacteriovorax antillogorgiicola</name>
    <dbReference type="NCBI Taxonomy" id="1513793"/>
    <lineage>
        <taxon>Bacteria</taxon>
        <taxon>Pseudomonadati</taxon>
        <taxon>Bdellovibrionota</taxon>
        <taxon>Oligoflexia</taxon>
        <taxon>Oligoflexales</taxon>
        <taxon>Pseudobacteriovoracaceae</taxon>
        <taxon>Pseudobacteriovorax</taxon>
    </lineage>
</organism>
<dbReference type="EMBL" id="FWZT01000004">
    <property type="protein sequence ID" value="SMF05981.1"/>
    <property type="molecule type" value="Genomic_DNA"/>
</dbReference>
<evidence type="ECO:0000313" key="2">
    <source>
        <dbReference type="EMBL" id="SMF05981.1"/>
    </source>
</evidence>
<dbReference type="STRING" id="1513793.SAMN06296036_104106"/>
<gene>
    <name evidence="2" type="ORF">SAMN06296036_104106</name>
</gene>
<evidence type="ECO:0000313" key="3">
    <source>
        <dbReference type="Proteomes" id="UP000192907"/>
    </source>
</evidence>
<dbReference type="AlphaFoldDB" id="A0A1Y6BEH5"/>